<evidence type="ECO:0000313" key="3">
    <source>
        <dbReference type="Proteomes" id="UP001177140"/>
    </source>
</evidence>
<gene>
    <name evidence="2" type="ORF">MKW94_018604</name>
</gene>
<comment type="caution">
    <text evidence="2">The sequence shown here is derived from an EMBL/GenBank/DDBJ whole genome shotgun (WGS) entry which is preliminary data.</text>
</comment>
<dbReference type="SUPFAM" id="SSF50382">
    <property type="entry name" value="Agglutinin"/>
    <property type="match status" value="2"/>
</dbReference>
<dbReference type="InterPro" id="IPR036242">
    <property type="entry name" value="Agglutinin_dom_sf"/>
</dbReference>
<dbReference type="PANTHER" id="PTHR39244">
    <property type="entry name" value="NATTERIN-4"/>
    <property type="match status" value="1"/>
</dbReference>
<feature type="domain" description="Agglutinin" evidence="1">
    <location>
        <begin position="102"/>
        <end position="216"/>
    </location>
</feature>
<dbReference type="Gene3D" id="2.80.10.50">
    <property type="match status" value="2"/>
</dbReference>
<name>A0AA42ATB3_PAPNU</name>
<proteinExistence type="predicted"/>
<dbReference type="PANTHER" id="PTHR39244:SF5">
    <property type="entry name" value="NATTERIN-3-LIKE"/>
    <property type="match status" value="1"/>
</dbReference>
<evidence type="ECO:0000259" key="1">
    <source>
        <dbReference type="SMART" id="SM00791"/>
    </source>
</evidence>
<dbReference type="Pfam" id="PF07468">
    <property type="entry name" value="Agglutinin"/>
    <property type="match status" value="1"/>
</dbReference>
<protein>
    <recommendedName>
        <fullName evidence="1">Agglutinin domain-containing protein</fullName>
    </recommendedName>
</protein>
<evidence type="ECO:0000313" key="2">
    <source>
        <dbReference type="EMBL" id="MCL7040873.1"/>
    </source>
</evidence>
<dbReference type="EMBL" id="JAJJMA010217381">
    <property type="protein sequence ID" value="MCL7040873.1"/>
    <property type="molecule type" value="Genomic_DNA"/>
</dbReference>
<dbReference type="Proteomes" id="UP001177140">
    <property type="component" value="Unassembled WGS sequence"/>
</dbReference>
<dbReference type="SMART" id="SM00791">
    <property type="entry name" value="Agglutinin"/>
    <property type="match status" value="1"/>
</dbReference>
<dbReference type="InterPro" id="IPR053237">
    <property type="entry name" value="Natterin_C"/>
</dbReference>
<dbReference type="AlphaFoldDB" id="A0AA42ATB3"/>
<accession>A0AA42ATB3</accession>
<keyword evidence="3" id="KW-1185">Reference proteome</keyword>
<organism evidence="2 3">
    <name type="scientific">Papaver nudicaule</name>
    <name type="common">Iceland poppy</name>
    <dbReference type="NCBI Taxonomy" id="74823"/>
    <lineage>
        <taxon>Eukaryota</taxon>
        <taxon>Viridiplantae</taxon>
        <taxon>Streptophyta</taxon>
        <taxon>Embryophyta</taxon>
        <taxon>Tracheophyta</taxon>
        <taxon>Spermatophyta</taxon>
        <taxon>Magnoliopsida</taxon>
        <taxon>Ranunculales</taxon>
        <taxon>Papaveraceae</taxon>
        <taxon>Papaveroideae</taxon>
        <taxon>Papaver</taxon>
    </lineage>
</organism>
<reference evidence="2" key="1">
    <citation type="submission" date="2022-03" db="EMBL/GenBank/DDBJ databases">
        <title>A functionally conserved STORR gene fusion in Papaver species that diverged 16.8 million years ago.</title>
        <authorList>
            <person name="Catania T."/>
        </authorList>
    </citation>
    <scope>NUCLEOTIDE SEQUENCE</scope>
    <source>
        <strain evidence="2">S-191538</strain>
    </source>
</reference>
<sequence>MPEMSKNVDKGLVHIRCCYNNRYWVKDSENGDMITPEEDVSKWSCTLFEPTFNMEGKTLQVRFKHVKLDQPLSIDTSSEDCIRVKPHVSASHFIVVNWLTLLVLPKHVAFKRYDGRYLSVLIEEGDLVFMSDDHAGDPTVRQEIITTRDGSIRLKSDCLNKYWHQAFQPLKLADNIIALRSLKNSKYCRSYKDGDRYYLKADVSTISWDACLVNNGRIYDQTEILLASGEVVNRTNVEDTVELKLSYEDILNEARKL</sequence>
<dbReference type="InterPro" id="IPR008998">
    <property type="entry name" value="Agglutinin"/>
</dbReference>